<feature type="domain" description="Glucosamine/galactosamine-6-phosphate isomerase" evidence="8">
    <location>
        <begin position="15"/>
        <end position="240"/>
    </location>
</feature>
<dbReference type="CDD" id="cd01400">
    <property type="entry name" value="6PGL"/>
    <property type="match status" value="1"/>
</dbReference>
<dbReference type="InterPro" id="IPR037171">
    <property type="entry name" value="NagB/RpiA_transferase-like"/>
</dbReference>
<comment type="catalytic activity">
    <reaction evidence="1 7">
        <text>6-phospho-D-glucono-1,5-lactone + H2O = 6-phospho-D-gluconate + H(+)</text>
        <dbReference type="Rhea" id="RHEA:12556"/>
        <dbReference type="ChEBI" id="CHEBI:15377"/>
        <dbReference type="ChEBI" id="CHEBI:15378"/>
        <dbReference type="ChEBI" id="CHEBI:57955"/>
        <dbReference type="ChEBI" id="CHEBI:58759"/>
        <dbReference type="EC" id="3.1.1.31"/>
    </reaction>
</comment>
<comment type="similarity">
    <text evidence="4 7">Belongs to the glucosamine/galactosamine-6-phosphate isomerase family. 6-phosphogluconolactonase subfamily.</text>
</comment>
<name>A0ABP8WK41_9ACTN</name>
<evidence type="ECO:0000313" key="10">
    <source>
        <dbReference type="Proteomes" id="UP001500621"/>
    </source>
</evidence>
<dbReference type="SUPFAM" id="SSF100950">
    <property type="entry name" value="NagB/RpiA/CoA transferase-like"/>
    <property type="match status" value="1"/>
</dbReference>
<evidence type="ECO:0000259" key="8">
    <source>
        <dbReference type="Pfam" id="PF01182"/>
    </source>
</evidence>
<gene>
    <name evidence="7 9" type="primary">pgl</name>
    <name evidence="9" type="ORF">GCM10023226_31320</name>
</gene>
<keyword evidence="10" id="KW-1185">Reference proteome</keyword>
<evidence type="ECO:0000256" key="4">
    <source>
        <dbReference type="ARBA" id="ARBA00010662"/>
    </source>
</evidence>
<comment type="caution">
    <text evidence="9">The sequence shown here is derived from an EMBL/GenBank/DDBJ whole genome shotgun (WGS) entry which is preliminary data.</text>
</comment>
<accession>A0ABP8WK41</accession>
<dbReference type="Proteomes" id="UP001500621">
    <property type="component" value="Unassembled WGS sequence"/>
</dbReference>
<dbReference type="Gene3D" id="3.40.50.1360">
    <property type="match status" value="1"/>
</dbReference>
<dbReference type="InterPro" id="IPR005900">
    <property type="entry name" value="6-phosphogluconolactonase_DevB"/>
</dbReference>
<dbReference type="PANTHER" id="PTHR11054:SF0">
    <property type="entry name" value="6-PHOSPHOGLUCONOLACTONASE"/>
    <property type="match status" value="1"/>
</dbReference>
<dbReference type="EMBL" id="BAABIM010000003">
    <property type="protein sequence ID" value="GAA4691171.1"/>
    <property type="molecule type" value="Genomic_DNA"/>
</dbReference>
<evidence type="ECO:0000256" key="7">
    <source>
        <dbReference type="RuleBase" id="RU365095"/>
    </source>
</evidence>
<evidence type="ECO:0000256" key="3">
    <source>
        <dbReference type="ARBA" id="ARBA00004961"/>
    </source>
</evidence>
<evidence type="ECO:0000256" key="2">
    <source>
        <dbReference type="ARBA" id="ARBA00002681"/>
    </source>
</evidence>
<evidence type="ECO:0000313" key="9">
    <source>
        <dbReference type="EMBL" id="GAA4691171.1"/>
    </source>
</evidence>
<keyword evidence="7" id="KW-0378">Hydrolase</keyword>
<dbReference type="RefSeq" id="WP_345267524.1">
    <property type="nucleotide sequence ID" value="NZ_BAABIM010000003.1"/>
</dbReference>
<dbReference type="PANTHER" id="PTHR11054">
    <property type="entry name" value="6-PHOSPHOGLUCONOLACTONASE"/>
    <property type="match status" value="1"/>
</dbReference>
<comment type="pathway">
    <text evidence="3 7">Carbohydrate degradation; pentose phosphate pathway; D-ribulose 5-phosphate from D-glucose 6-phosphate (oxidative stage): step 2/3.</text>
</comment>
<reference evidence="10" key="1">
    <citation type="journal article" date="2019" name="Int. J. Syst. Evol. Microbiol.">
        <title>The Global Catalogue of Microorganisms (GCM) 10K type strain sequencing project: providing services to taxonomists for standard genome sequencing and annotation.</title>
        <authorList>
            <consortium name="The Broad Institute Genomics Platform"/>
            <consortium name="The Broad Institute Genome Sequencing Center for Infectious Disease"/>
            <person name="Wu L."/>
            <person name="Ma J."/>
        </authorList>
    </citation>
    <scope>NUCLEOTIDE SEQUENCE [LARGE SCALE GENOMIC DNA]</scope>
    <source>
        <strain evidence="10">JCM 18127</strain>
    </source>
</reference>
<dbReference type="EC" id="3.1.1.31" evidence="5 7"/>
<dbReference type="InterPro" id="IPR039104">
    <property type="entry name" value="6PGL"/>
</dbReference>
<protein>
    <recommendedName>
        <fullName evidence="6 7">6-phosphogluconolactonase</fullName>
        <shortName evidence="7">6PGL</shortName>
        <ecNumber evidence="5 7">3.1.1.31</ecNumber>
    </recommendedName>
</protein>
<evidence type="ECO:0000256" key="6">
    <source>
        <dbReference type="ARBA" id="ARBA00020337"/>
    </source>
</evidence>
<sequence length="250" mass="26192">MTDSPAPRVEVHDGPDALATAVAGELLSRLADAQDAGREPHVVLTGGTIAVHVHREIARLSPDSGVDWTRVVVWWGDERFVAPGSEDRNALGARADLLDAVGATQVHEVASTTDAPDVAAAAAAYDAALREHGADEFEVVMLGVGPDGHVASLFPGFPQLDADGITVAVTDSPKPPPERVSLTFGRLNRTRATWLLVSGEGKADAVAAALAPEPDDAEARDALRRDTPARGVAGQQETVWFLDRASASHL</sequence>
<dbReference type="Pfam" id="PF01182">
    <property type="entry name" value="Glucosamine_iso"/>
    <property type="match status" value="1"/>
</dbReference>
<comment type="function">
    <text evidence="2 7">Hydrolysis of 6-phosphogluconolactone to 6-phosphogluconate.</text>
</comment>
<evidence type="ECO:0000256" key="1">
    <source>
        <dbReference type="ARBA" id="ARBA00000832"/>
    </source>
</evidence>
<dbReference type="NCBIfam" id="TIGR01198">
    <property type="entry name" value="pgl"/>
    <property type="match status" value="1"/>
</dbReference>
<proteinExistence type="inferred from homology"/>
<dbReference type="InterPro" id="IPR006148">
    <property type="entry name" value="Glc/Gal-6P_isomerase"/>
</dbReference>
<evidence type="ECO:0000256" key="5">
    <source>
        <dbReference type="ARBA" id="ARBA00013198"/>
    </source>
</evidence>
<organism evidence="9 10">
    <name type="scientific">Nocardioides nanhaiensis</name>
    <dbReference type="NCBI Taxonomy" id="1476871"/>
    <lineage>
        <taxon>Bacteria</taxon>
        <taxon>Bacillati</taxon>
        <taxon>Actinomycetota</taxon>
        <taxon>Actinomycetes</taxon>
        <taxon>Propionibacteriales</taxon>
        <taxon>Nocardioidaceae</taxon>
        <taxon>Nocardioides</taxon>
    </lineage>
</organism>